<feature type="region of interest" description="Disordered" evidence="4">
    <location>
        <begin position="496"/>
        <end position="527"/>
    </location>
</feature>
<feature type="domain" description="DUF7077" evidence="7">
    <location>
        <begin position="911"/>
        <end position="1034"/>
    </location>
</feature>
<feature type="compositionally biased region" description="Polar residues" evidence="4">
    <location>
        <begin position="496"/>
        <end position="513"/>
    </location>
</feature>
<dbReference type="InterPro" id="IPR056913">
    <property type="entry name" value="TRAPPC10/Trs130_N"/>
</dbReference>
<evidence type="ECO:0000259" key="7">
    <source>
        <dbReference type="Pfam" id="PF23274"/>
    </source>
</evidence>
<dbReference type="Pfam" id="PF24965">
    <property type="entry name" value="TRS130_4HB"/>
    <property type="match status" value="1"/>
</dbReference>
<dbReference type="Proteomes" id="UP000053317">
    <property type="component" value="Unassembled WGS sequence"/>
</dbReference>
<dbReference type="Pfam" id="PF24967">
    <property type="entry name" value="NTS_TR130"/>
    <property type="match status" value="1"/>
</dbReference>
<reference evidence="9 10" key="1">
    <citation type="submission" date="2015-05" db="EMBL/GenBank/DDBJ databases">
        <title>Distinctive expansion of gene families associated with plant cell wall degradation and secondary metabolism in the genomes of grapevine trunk pathogens.</title>
        <authorList>
            <person name="Lawrence D.P."/>
            <person name="Travadon R."/>
            <person name="Rolshausen P.E."/>
            <person name="Baumgartner K."/>
        </authorList>
    </citation>
    <scope>NUCLEOTIDE SEQUENCE [LARGE SCALE GENOMIC DNA]</scope>
    <source>
        <strain evidence="9">UCRPC4</strain>
    </source>
</reference>
<dbReference type="Pfam" id="PF12584">
    <property type="entry name" value="TRAPPC10"/>
    <property type="match status" value="1"/>
</dbReference>
<evidence type="ECO:0000259" key="5">
    <source>
        <dbReference type="Pfam" id="PF12584"/>
    </source>
</evidence>
<name>A0A0G2G3R9_PHACM</name>
<feature type="domain" description="TRAPPC10/Trs130 C-terminal" evidence="5">
    <location>
        <begin position="1242"/>
        <end position="1398"/>
    </location>
</feature>
<protein>
    <submittedName>
        <fullName evidence="9">Putative tmem1 family</fullName>
    </submittedName>
</protein>
<dbReference type="GO" id="GO:0034498">
    <property type="term" value="P:early endosome to Golgi transport"/>
    <property type="evidence" value="ECO:0007669"/>
    <property type="project" value="TreeGrafter"/>
</dbReference>
<dbReference type="InterPro" id="IPR022233">
    <property type="entry name" value="TRAPPC10/Trs130_C"/>
</dbReference>
<evidence type="ECO:0000313" key="9">
    <source>
        <dbReference type="EMBL" id="KKY18473.1"/>
    </source>
</evidence>
<evidence type="ECO:0000256" key="3">
    <source>
        <dbReference type="ARBA" id="ARBA00023034"/>
    </source>
</evidence>
<dbReference type="InterPro" id="IPR045126">
    <property type="entry name" value="TRAPPC10/Trs130"/>
</dbReference>
<evidence type="ECO:0000259" key="6">
    <source>
        <dbReference type="Pfam" id="PF23036"/>
    </source>
</evidence>
<evidence type="ECO:0000256" key="4">
    <source>
        <dbReference type="SAM" id="MobiDB-lite"/>
    </source>
</evidence>
<feature type="domain" description="TRAPPC10/Trs130 N-terminal" evidence="6">
    <location>
        <begin position="10"/>
        <end position="405"/>
    </location>
</feature>
<dbReference type="Pfam" id="PF23274">
    <property type="entry name" value="DUF7077"/>
    <property type="match status" value="1"/>
</dbReference>
<dbReference type="PANTHER" id="PTHR13251:SF3">
    <property type="entry name" value="TRAFFICKING PROTEIN PARTICLE COMPLEX SUBUNIT 10"/>
    <property type="match status" value="1"/>
</dbReference>
<comment type="caution">
    <text evidence="9">The sequence shown here is derived from an EMBL/GenBank/DDBJ whole genome shotgun (WGS) entry which is preliminary data.</text>
</comment>
<dbReference type="GO" id="GO:0005829">
    <property type="term" value="C:cytosol"/>
    <property type="evidence" value="ECO:0007669"/>
    <property type="project" value="GOC"/>
</dbReference>
<feature type="region of interest" description="Disordered" evidence="4">
    <location>
        <begin position="145"/>
        <end position="173"/>
    </location>
</feature>
<evidence type="ECO:0000313" key="10">
    <source>
        <dbReference type="Proteomes" id="UP000053317"/>
    </source>
</evidence>
<proteinExistence type="predicted"/>
<evidence type="ECO:0000259" key="8">
    <source>
        <dbReference type="Pfam" id="PF24967"/>
    </source>
</evidence>
<comment type="subcellular location">
    <subcellularLocation>
        <location evidence="1">Golgi apparatus</location>
    </subcellularLocation>
</comment>
<dbReference type="EMBL" id="LCWF01000121">
    <property type="protein sequence ID" value="KKY18473.1"/>
    <property type="molecule type" value="Genomic_DNA"/>
</dbReference>
<gene>
    <name evidence="9" type="ORF">UCRPC4_g04942</name>
</gene>
<dbReference type="InterPro" id="IPR056916">
    <property type="entry name" value="NTS_TR130"/>
</dbReference>
<dbReference type="PANTHER" id="PTHR13251">
    <property type="entry name" value="EPILEPSY HOLOPROSENCEPHALY CANDIDATE 1/TMEM1"/>
    <property type="match status" value="1"/>
</dbReference>
<keyword evidence="3" id="KW-0333">Golgi apparatus</keyword>
<feature type="domain" description="Trs130 NTS" evidence="8">
    <location>
        <begin position="637"/>
        <end position="726"/>
    </location>
</feature>
<evidence type="ECO:0000256" key="1">
    <source>
        <dbReference type="ARBA" id="ARBA00004555"/>
    </source>
</evidence>
<dbReference type="GO" id="GO:0006891">
    <property type="term" value="P:intra-Golgi vesicle-mediated transport"/>
    <property type="evidence" value="ECO:0007669"/>
    <property type="project" value="TreeGrafter"/>
</dbReference>
<keyword evidence="10" id="KW-1185">Reference proteome</keyword>
<sequence length="1434" mass="159578">MTSLSPSSTDSKVIVECTDSSSLFETVEPLLAKRLPLRNLNWKSPGRPLRSINSLHVDLTRAKTRTLGVPEEDGKVQRRHQIPGLRKTPYVKIYLLRCDDNETYKATCRKAVREWVKSVSALTEEGYDACEWLILHIVLPETAAASQPRTSSKRNSDGPSDSTDSVSGKSKWGRGSSTVFEKLKADFNSTSKSAADRVAQIRVTKDASKTTALSTGLTQTELDESWEDLVEKLKVSLLASFDARVRQYEEDIRERDSQRTLPGWNFCTFFILKEGLAKGFEDVGLYEDALLGYEELAYNLDVIIREQADGEGDKHGGTLALSTEDLHAKVKDLLVKAGPPNDRNGVHERNRKSMTFQLPGDDFVLDPTSKPYRDLILANNISIFDFRVYIFSRQLTLLLKAARPHDSKGNSDEDYLLLAEICHRATEFIGSGSRTLREDVLRGLEEDHKFSDSKGHFGAVVENMVSSWIYRICMQILTQTSSATLVIPASGIASSSQSENHITGESPNISRSLSAEPRPSLGPGSRRASFVRSASAQLIARSADRLGVSKTGTEELACARAELFLIARRVLQKLGAQQAWQTDWEDLGTLITGSIPDGTEMEEVSLDEGVKSPPDSNSELTPLILTGLEPLQLRVGVSDQDHFLDLFEALTDQAYRHYVAGNRLKSAESMVADIALQKYRKCDFETAANLFRRLSTFYASGSWSSLSGTLLELYANCLKQMDRIEEYLNILIQLLSLYGQTRKTKEFALHGDILVANYVDELLKSSQQLSKRVSIPFHRFFSLPANPIFIYHRNNSDGFLLNLKMCCLLDKDIEIPDGVKLTLKSATDFYAPSIILASAKDIKVKAIPTDLVLSSNVTVSGTYLLDTLSFQIGHLDFTHDLRTGEQLSPPAFEVQGSEDHRPSVTLYPASGALSAKIRPHRTMKLGETLQMELEIDNGWNEIEDCIVRVKPATAGMRLRVNEASILGKEDQDIHIVEDDGSQSVHLAESPAESKLTILVPYSLENPLLVHLEARIEITYRANGYSFTFLTTASMNSTLPISINVQDLFKSDMLISRFTIGSATLVPLRLLDCHIKGNSTIDVKCGMKSPLAMDISPKQPASILYKFTQFPIKPRPAKEEPLLLKAEYSCLDEQALDTLERKFRYDILASPIVKLKGLLLPHFLSIFQSHWTATDLETISMLRAIKPWPYEEFAWNNVLASVDSHIRFQAQRWLSEWHTQNSSIPLIETSVGSRSCRQIAITVQLPTPPAVVTASLQPVGLPSNTSPIGVGQPLPAELSMSFTQKWSSTVNSPLESPIELSYEVATSLDTWIVGGRKRGNISSLPDQEHKVPLLLLPQRPGHLLLPIIEVKCFQTDHNSSIGSPDHRNFSPGSFGLVHKRTEIDCEVDCKTYAKSVLVIPDLRETTIGLEGDGAIRTELLVASRDWRKEIWNDVT</sequence>
<organism evidence="9 10">
    <name type="scientific">Phaeomoniella chlamydospora</name>
    <name type="common">Phaeoacremonium chlamydosporum</name>
    <dbReference type="NCBI Taxonomy" id="158046"/>
    <lineage>
        <taxon>Eukaryota</taxon>
        <taxon>Fungi</taxon>
        <taxon>Dikarya</taxon>
        <taxon>Ascomycota</taxon>
        <taxon>Pezizomycotina</taxon>
        <taxon>Eurotiomycetes</taxon>
        <taxon>Chaetothyriomycetidae</taxon>
        <taxon>Phaeomoniellales</taxon>
        <taxon>Phaeomoniellaceae</taxon>
        <taxon>Phaeomoniella</taxon>
    </lineage>
</organism>
<dbReference type="GO" id="GO:1990071">
    <property type="term" value="C:TRAPPII protein complex"/>
    <property type="evidence" value="ECO:0007669"/>
    <property type="project" value="InterPro"/>
</dbReference>
<accession>A0A0G2G3R9</accession>
<evidence type="ECO:0000256" key="2">
    <source>
        <dbReference type="ARBA" id="ARBA00022448"/>
    </source>
</evidence>
<dbReference type="InterPro" id="IPR055505">
    <property type="entry name" value="DUF7077"/>
</dbReference>
<keyword evidence="2" id="KW-0813">Transport</keyword>
<feature type="compositionally biased region" description="Polar residues" evidence="4">
    <location>
        <begin position="157"/>
        <end position="168"/>
    </location>
</feature>
<dbReference type="Pfam" id="PF23036">
    <property type="entry name" value="TRAPPC10_1st"/>
    <property type="match status" value="1"/>
</dbReference>
<dbReference type="OrthoDB" id="10256906at2759"/>
<reference evidence="9 10" key="2">
    <citation type="submission" date="2015-05" db="EMBL/GenBank/DDBJ databases">
        <authorList>
            <person name="Morales-Cruz A."/>
            <person name="Amrine K.C."/>
            <person name="Cantu D."/>
        </authorList>
    </citation>
    <scope>NUCLEOTIDE SEQUENCE [LARGE SCALE GENOMIC DNA]</scope>
    <source>
        <strain evidence="9">UCRPC4</strain>
    </source>
</reference>